<dbReference type="Gene3D" id="3.40.50.300">
    <property type="entry name" value="P-loop containing nucleotide triphosphate hydrolases"/>
    <property type="match status" value="1"/>
</dbReference>
<keyword evidence="1" id="KW-0547">Nucleotide-binding</keyword>
<evidence type="ECO:0000256" key="4">
    <source>
        <dbReference type="SAM" id="MobiDB-lite"/>
    </source>
</evidence>
<protein>
    <recommendedName>
        <fullName evidence="5">Helicase C-terminal domain-containing protein</fullName>
    </recommendedName>
</protein>
<feature type="region of interest" description="Disordered" evidence="4">
    <location>
        <begin position="808"/>
        <end position="833"/>
    </location>
</feature>
<keyword evidence="2" id="KW-0378">Hydrolase</keyword>
<dbReference type="InterPro" id="IPR038718">
    <property type="entry name" value="SNF2-like_sf"/>
</dbReference>
<feature type="region of interest" description="Disordered" evidence="4">
    <location>
        <begin position="1019"/>
        <end position="1057"/>
    </location>
</feature>
<accession>A0ABN9U3F2</accession>
<keyword evidence="3" id="KW-0067">ATP-binding</keyword>
<name>A0ABN9U3F2_9DINO</name>
<dbReference type="Pfam" id="PF00271">
    <property type="entry name" value="Helicase_C"/>
    <property type="match status" value="1"/>
</dbReference>
<evidence type="ECO:0000313" key="6">
    <source>
        <dbReference type="EMBL" id="CAK0853362.1"/>
    </source>
</evidence>
<feature type="compositionally biased region" description="Low complexity" evidence="4">
    <location>
        <begin position="80"/>
        <end position="92"/>
    </location>
</feature>
<evidence type="ECO:0000259" key="5">
    <source>
        <dbReference type="PROSITE" id="PS51194"/>
    </source>
</evidence>
<dbReference type="Proteomes" id="UP001189429">
    <property type="component" value="Unassembled WGS sequence"/>
</dbReference>
<keyword evidence="7" id="KW-1185">Reference proteome</keyword>
<feature type="compositionally biased region" description="Low complexity" evidence="4">
    <location>
        <begin position="634"/>
        <end position="653"/>
    </location>
</feature>
<comment type="caution">
    <text evidence="6">The sequence shown here is derived from an EMBL/GenBank/DDBJ whole genome shotgun (WGS) entry which is preliminary data.</text>
</comment>
<dbReference type="InterPro" id="IPR014001">
    <property type="entry name" value="Helicase_ATP-bd"/>
</dbReference>
<dbReference type="PANTHER" id="PTHR45626:SF26">
    <property type="entry name" value="FAMILY HELICASE, PUTATIVE (AFU_ORTHOLOGUE AFUA_2G09120)-RELATED"/>
    <property type="match status" value="1"/>
</dbReference>
<feature type="compositionally biased region" description="Low complexity" evidence="4">
    <location>
        <begin position="1028"/>
        <end position="1051"/>
    </location>
</feature>
<sequence length="1425" mass="151214">MEAADVDTLIYDDGPPAGAGTGAHAESGTANLWDGGAQHAETLQYDDVDDAAGGVFSDGDVPNAQGTEDAGTVRPREEGSAAASAPAPGRRSAGQLNLRAAFAASAASSGLGLEECGGAAVASDEAALAPPAGSGGMLSAFNLRQSRWQSLPEPGGSLAPVAASPVVVDASQASPMEVHLQGEQAAVAGPSADDDWGQVVQLAAAPVSLLPSGRAIFAQLPQCWLDFSARSDALGTRCLFASRRHEHSVFAPLAADELIRLPLAASGWQPPLSFPSPPADAAKLADEEPWSVEIHPGQCAVRVLLRPAVLLLRMLRRGSSLPSATFSWRAVDSSAPGCAALADEAPRRQEALGQFSILSNVEDAAHPQPPHFKEFPLRREQLRSLGWMVSQERRRREPFAAELRETVPCADAPHWKLQGCMRCEYRDVKGGVLADAIGYGKTACTIGLIDATRSDALPEVPSAFRGFLPSRATLVLAPTNLHQQWLREIIKFTGNTLKVLSVPTYSQLKKFTEQEIRDADVIVATYRLFYSVPYLRRLEELARSIQPEFAFPSSKGGHGAASARQPAEWAAAYRRAVELLPAACGAAGLAADPTTPDETPEQAAQLELGRLVRGVRPKWGPRLEKAAPARSENGAVAEASASAGADASGADAATQPYAPCSQPAAAATPSETAEDAPRGGGKRRLTGKQPAASQPIALGEAAPSACPGGRPSLAGDARMRYLPLEAFWWRRVVCDEFHELLGRYPPAQVAVETFRADYKWGLSGTPPCQTLAQIRRAAGFLGVQLPAAGAGDEGGEAARRVAQDRVAGRLRAPEHGRAPPSRRGGAHRAGEADAKGERALYLALTEQQRPLPSPDAPSTGAGDVPEPPEFHAARQSASGLLKLCSHFCASGAADVLTAEDRRCQRQLALRRERLRAVEREARSLADRAANTAKLVRHFEPHWCRVPDPKDYPYLGKDRGRERLSALGCPAGACKSKADLLSRLFEQLAATGDEGLKDRALRPDFCHEGDAGADCTGVGDAPAGPPPRGAWSALEAAADADGDAPTAAGAPGSDDEAAGRERIRGIAKDEVLAVAAAADARAAGGGPLPPRCARLRADLGMPRWPTAAQLAAAAAAGGPDGEKGAEAVWHEFRQADWAWRASAENAVRLRRVVGAWRADAERCAQQLAGLAGQLGARLLAARSFQQTLHASQQGAVDAVETRQEPTRRFAKYGSKIEAIVRHVQRLQKEDKGCKIICFVQWEDLKRKVAAALDEFKLGNLTLSGSVWKRRAALTQFQYEEQGPRLLLLSLEESASGTNLTAANHVIIVHPMEAATKEEAVAFEMQAVGRVRRPGQRRKIHIWRFVTVDTIEQAITEEHQLELWERQQAKVPVTQPGQAGPDSSGDEAQLVDEDPAEAGQEIEGGGIHDAGRAEDVAATQEAAVATQ</sequence>
<evidence type="ECO:0000313" key="7">
    <source>
        <dbReference type="Proteomes" id="UP001189429"/>
    </source>
</evidence>
<dbReference type="InterPro" id="IPR027417">
    <property type="entry name" value="P-loop_NTPase"/>
</dbReference>
<dbReference type="InterPro" id="IPR049730">
    <property type="entry name" value="SNF2/RAD54-like_C"/>
</dbReference>
<dbReference type="InterPro" id="IPR000330">
    <property type="entry name" value="SNF2_N"/>
</dbReference>
<dbReference type="Pfam" id="PF00176">
    <property type="entry name" value="SNF2-rel_dom"/>
    <property type="match status" value="1"/>
</dbReference>
<feature type="compositionally biased region" description="Basic and acidic residues" evidence="4">
    <location>
        <begin position="808"/>
        <end position="817"/>
    </location>
</feature>
<feature type="region of interest" description="Disordered" evidence="4">
    <location>
        <begin position="622"/>
        <end position="692"/>
    </location>
</feature>
<reference evidence="6" key="1">
    <citation type="submission" date="2023-10" db="EMBL/GenBank/DDBJ databases">
        <authorList>
            <person name="Chen Y."/>
            <person name="Shah S."/>
            <person name="Dougan E. K."/>
            <person name="Thang M."/>
            <person name="Chan C."/>
        </authorList>
    </citation>
    <scope>NUCLEOTIDE SEQUENCE [LARGE SCALE GENOMIC DNA]</scope>
</reference>
<feature type="region of interest" description="Disordered" evidence="4">
    <location>
        <begin position="50"/>
        <end position="92"/>
    </location>
</feature>
<dbReference type="CDD" id="cd18793">
    <property type="entry name" value="SF2_C_SNF"/>
    <property type="match status" value="1"/>
</dbReference>
<dbReference type="Gene3D" id="3.40.50.10810">
    <property type="entry name" value="Tandem AAA-ATPase domain"/>
    <property type="match status" value="1"/>
</dbReference>
<feature type="compositionally biased region" description="Low complexity" evidence="4">
    <location>
        <begin position="14"/>
        <end position="25"/>
    </location>
</feature>
<proteinExistence type="predicted"/>
<dbReference type="InterPro" id="IPR050628">
    <property type="entry name" value="SNF2_RAD54_helicase_TF"/>
</dbReference>
<feature type="region of interest" description="Disordered" evidence="4">
    <location>
        <begin position="1"/>
        <end position="38"/>
    </location>
</feature>
<feature type="non-terminal residue" evidence="6">
    <location>
        <position position="1425"/>
    </location>
</feature>
<gene>
    <name evidence="6" type="ORF">PCOR1329_LOCUS44870</name>
</gene>
<evidence type="ECO:0000256" key="1">
    <source>
        <dbReference type="ARBA" id="ARBA00022741"/>
    </source>
</evidence>
<dbReference type="PROSITE" id="PS51194">
    <property type="entry name" value="HELICASE_CTER"/>
    <property type="match status" value="1"/>
</dbReference>
<dbReference type="SMART" id="SM00487">
    <property type="entry name" value="DEXDc"/>
    <property type="match status" value="1"/>
</dbReference>
<feature type="region of interest" description="Disordered" evidence="4">
    <location>
        <begin position="848"/>
        <end position="872"/>
    </location>
</feature>
<dbReference type="EMBL" id="CAUYUJ010015393">
    <property type="protein sequence ID" value="CAK0853362.1"/>
    <property type="molecule type" value="Genomic_DNA"/>
</dbReference>
<feature type="domain" description="Helicase C-terminal" evidence="5">
    <location>
        <begin position="1217"/>
        <end position="1380"/>
    </location>
</feature>
<dbReference type="PANTHER" id="PTHR45626">
    <property type="entry name" value="TRANSCRIPTION TERMINATION FACTOR 2-RELATED"/>
    <property type="match status" value="1"/>
</dbReference>
<feature type="compositionally biased region" description="Low complexity" evidence="4">
    <location>
        <begin position="1414"/>
        <end position="1425"/>
    </location>
</feature>
<evidence type="ECO:0000256" key="2">
    <source>
        <dbReference type="ARBA" id="ARBA00022801"/>
    </source>
</evidence>
<dbReference type="SUPFAM" id="SSF52540">
    <property type="entry name" value="P-loop containing nucleoside triphosphate hydrolases"/>
    <property type="match status" value="2"/>
</dbReference>
<evidence type="ECO:0000256" key="3">
    <source>
        <dbReference type="ARBA" id="ARBA00022840"/>
    </source>
</evidence>
<feature type="region of interest" description="Disordered" evidence="4">
    <location>
        <begin position="1369"/>
        <end position="1425"/>
    </location>
</feature>
<organism evidence="6 7">
    <name type="scientific">Prorocentrum cordatum</name>
    <dbReference type="NCBI Taxonomy" id="2364126"/>
    <lineage>
        <taxon>Eukaryota</taxon>
        <taxon>Sar</taxon>
        <taxon>Alveolata</taxon>
        <taxon>Dinophyceae</taxon>
        <taxon>Prorocentrales</taxon>
        <taxon>Prorocentraceae</taxon>
        <taxon>Prorocentrum</taxon>
    </lineage>
</organism>
<dbReference type="InterPro" id="IPR001650">
    <property type="entry name" value="Helicase_C-like"/>
</dbReference>